<dbReference type="eggNOG" id="KOG1399">
    <property type="taxonomic scope" value="Eukaryota"/>
</dbReference>
<dbReference type="SUPFAM" id="SSF51905">
    <property type="entry name" value="FAD/NAD(P)-binding domain"/>
    <property type="match status" value="1"/>
</dbReference>
<dbReference type="InterPro" id="IPR036188">
    <property type="entry name" value="FAD/NAD-bd_sf"/>
</dbReference>
<protein>
    <recommendedName>
        <fullName evidence="6">Flavin-containing monooxygenase</fullName>
    </recommendedName>
</protein>
<proteinExistence type="predicted"/>
<evidence type="ECO:0000313" key="5">
    <source>
        <dbReference type="Proteomes" id="UP000001357"/>
    </source>
</evidence>
<evidence type="ECO:0000256" key="1">
    <source>
        <dbReference type="ARBA" id="ARBA00022630"/>
    </source>
</evidence>
<dbReference type="Pfam" id="PF00743">
    <property type="entry name" value="FMO-like"/>
    <property type="match status" value="1"/>
</dbReference>
<dbReference type="AlphaFoldDB" id="A9VCB0"/>
<dbReference type="PANTHER" id="PTHR43539">
    <property type="entry name" value="FLAVIN-BINDING MONOOXYGENASE-LIKE PROTEIN (AFU_ORTHOLOGUE AFUA_4G09220)"/>
    <property type="match status" value="1"/>
</dbReference>
<name>A9VCB0_MONBE</name>
<organism evidence="4 5">
    <name type="scientific">Monosiga brevicollis</name>
    <name type="common">Choanoflagellate</name>
    <dbReference type="NCBI Taxonomy" id="81824"/>
    <lineage>
        <taxon>Eukaryota</taxon>
        <taxon>Choanoflagellata</taxon>
        <taxon>Craspedida</taxon>
        <taxon>Salpingoecidae</taxon>
        <taxon>Monosiga</taxon>
    </lineage>
</organism>
<keyword evidence="3" id="KW-0560">Oxidoreductase</keyword>
<reference evidence="4 5" key="1">
    <citation type="journal article" date="2008" name="Nature">
        <title>The genome of the choanoflagellate Monosiga brevicollis and the origin of metazoans.</title>
        <authorList>
            <consortium name="JGI Sequencing"/>
            <person name="King N."/>
            <person name="Westbrook M.J."/>
            <person name="Young S.L."/>
            <person name="Kuo A."/>
            <person name="Abedin M."/>
            <person name="Chapman J."/>
            <person name="Fairclough S."/>
            <person name="Hellsten U."/>
            <person name="Isogai Y."/>
            <person name="Letunic I."/>
            <person name="Marr M."/>
            <person name="Pincus D."/>
            <person name="Putnam N."/>
            <person name="Rokas A."/>
            <person name="Wright K.J."/>
            <person name="Zuzow R."/>
            <person name="Dirks W."/>
            <person name="Good M."/>
            <person name="Goodstein D."/>
            <person name="Lemons D."/>
            <person name="Li W."/>
            <person name="Lyons J.B."/>
            <person name="Morris A."/>
            <person name="Nichols S."/>
            <person name="Richter D.J."/>
            <person name="Salamov A."/>
            <person name="Bork P."/>
            <person name="Lim W.A."/>
            <person name="Manning G."/>
            <person name="Miller W.T."/>
            <person name="McGinnis W."/>
            <person name="Shapiro H."/>
            <person name="Tjian R."/>
            <person name="Grigoriev I.V."/>
            <person name="Rokhsar D."/>
        </authorList>
    </citation>
    <scope>NUCLEOTIDE SEQUENCE [LARGE SCALE GENOMIC DNA]</scope>
    <source>
        <strain evidence="5">MX1 / ATCC 50154</strain>
    </source>
</reference>
<keyword evidence="2" id="KW-0274">FAD</keyword>
<dbReference type="OMA" id="SWRRHYD"/>
<dbReference type="RefSeq" id="XP_001750329.1">
    <property type="nucleotide sequence ID" value="XM_001750277.1"/>
</dbReference>
<dbReference type="GeneID" id="5895589"/>
<gene>
    <name evidence="4" type="ORF">MONBRDRAFT_29851</name>
</gene>
<sequence>MLWRNGYLLQGGLILIAIGLFQLNTIARREIGQDSVPVRRVDRPKGYVLSKEPQHVDVLVVGAGHAGLSMAGRLQRARIPYVVLEKDVPGSSWARRYERLHLHTVRDISELPDMPLPDYFPEYLSKDQVAAYQRAYAELHNVRRHTEVYQTGAAFANQRVLVVGFGNSGSELALDLWEHDAKPTVLLRSAVHMVPRWVTRIVGHLFDLMHRIPPALHGDSGPLYKLIWGDVEQYNVTLKQSNMMLDFVTHHRAPVQDIGTMELIRRGDIAVLKSEVDRFAGAKTVVFKDGHCADFDAVLLATGYDYEHGPFARFLSENITTQLLDEHGVIHSGVECAVQPRLYFVGFDDYIGRLAEMNLETQFILGDLKAKHYVQ</sequence>
<keyword evidence="5" id="KW-1185">Reference proteome</keyword>
<dbReference type="InterPro" id="IPR020946">
    <property type="entry name" value="Flavin_mOase-like"/>
</dbReference>
<evidence type="ECO:0000313" key="4">
    <source>
        <dbReference type="EMBL" id="EDQ84828.1"/>
    </source>
</evidence>
<accession>A9VCB0</accession>
<dbReference type="GO" id="GO:0005829">
    <property type="term" value="C:cytosol"/>
    <property type="evidence" value="ECO:0000318"/>
    <property type="project" value="GO_Central"/>
</dbReference>
<dbReference type="PANTHER" id="PTHR43539:SF78">
    <property type="entry name" value="FLAVIN-CONTAINING MONOOXYGENASE"/>
    <property type="match status" value="1"/>
</dbReference>
<dbReference type="GO" id="GO:0050660">
    <property type="term" value="F:flavin adenine dinucleotide binding"/>
    <property type="evidence" value="ECO:0000318"/>
    <property type="project" value="GO_Central"/>
</dbReference>
<dbReference type="InterPro" id="IPR050982">
    <property type="entry name" value="Auxin_biosynth/cation_transpt"/>
</dbReference>
<dbReference type="GO" id="GO:0050661">
    <property type="term" value="F:NADP binding"/>
    <property type="evidence" value="ECO:0007669"/>
    <property type="project" value="InterPro"/>
</dbReference>
<dbReference type="KEGG" id="mbr:MONBRDRAFT_29851"/>
<dbReference type="InParanoid" id="A9VCB0"/>
<dbReference type="EMBL" id="CH991580">
    <property type="protein sequence ID" value="EDQ84828.1"/>
    <property type="molecule type" value="Genomic_DNA"/>
</dbReference>
<evidence type="ECO:0000256" key="2">
    <source>
        <dbReference type="ARBA" id="ARBA00022827"/>
    </source>
</evidence>
<dbReference type="Proteomes" id="UP000001357">
    <property type="component" value="Unassembled WGS sequence"/>
</dbReference>
<dbReference type="STRING" id="81824.A9VCB0"/>
<evidence type="ECO:0000256" key="3">
    <source>
        <dbReference type="ARBA" id="ARBA00023002"/>
    </source>
</evidence>
<keyword evidence="1" id="KW-0285">Flavoprotein</keyword>
<evidence type="ECO:0008006" key="6">
    <source>
        <dbReference type="Google" id="ProtNLM"/>
    </source>
</evidence>
<dbReference type="GO" id="GO:0004499">
    <property type="term" value="F:N,N-dimethylaniline monooxygenase activity"/>
    <property type="evidence" value="ECO:0007669"/>
    <property type="project" value="InterPro"/>
</dbReference>
<dbReference type="GO" id="GO:0004497">
    <property type="term" value="F:monooxygenase activity"/>
    <property type="evidence" value="ECO:0000318"/>
    <property type="project" value="GO_Central"/>
</dbReference>
<dbReference type="Gene3D" id="3.50.50.60">
    <property type="entry name" value="FAD/NAD(P)-binding domain"/>
    <property type="match status" value="2"/>
</dbReference>